<proteinExistence type="predicted"/>
<evidence type="ECO:0000313" key="3">
    <source>
        <dbReference type="EMBL" id="URE34353.1"/>
    </source>
</evidence>
<organism evidence="3 4">
    <name type="scientific">Musa troglodytarum</name>
    <name type="common">fe'i banana</name>
    <dbReference type="NCBI Taxonomy" id="320322"/>
    <lineage>
        <taxon>Eukaryota</taxon>
        <taxon>Viridiplantae</taxon>
        <taxon>Streptophyta</taxon>
        <taxon>Embryophyta</taxon>
        <taxon>Tracheophyta</taxon>
        <taxon>Spermatophyta</taxon>
        <taxon>Magnoliopsida</taxon>
        <taxon>Liliopsida</taxon>
        <taxon>Zingiberales</taxon>
        <taxon>Musaceae</taxon>
        <taxon>Musa</taxon>
    </lineage>
</organism>
<protein>
    <submittedName>
        <fullName evidence="3">Uncharacterized protein</fullName>
    </submittedName>
</protein>
<evidence type="ECO:0000313" key="4">
    <source>
        <dbReference type="Proteomes" id="UP001055439"/>
    </source>
</evidence>
<accession>A0A9E7HRM2</accession>
<feature type="chain" id="PRO_5039397670" evidence="2">
    <location>
        <begin position="28"/>
        <end position="94"/>
    </location>
</feature>
<reference evidence="3" key="1">
    <citation type="submission" date="2022-05" db="EMBL/GenBank/DDBJ databases">
        <title>The Musa troglodytarum L. genome provides insights into the mechanism of non-climacteric behaviour and enrichment of carotenoids.</title>
        <authorList>
            <person name="Wang J."/>
        </authorList>
    </citation>
    <scope>NUCLEOTIDE SEQUENCE</scope>
    <source>
        <tissue evidence="3">Leaf</tissue>
    </source>
</reference>
<keyword evidence="1" id="KW-0812">Transmembrane</keyword>
<feature type="signal peptide" evidence="2">
    <location>
        <begin position="1"/>
        <end position="27"/>
    </location>
</feature>
<dbReference type="AlphaFoldDB" id="A0A9E7HRM2"/>
<gene>
    <name evidence="3" type="ORF">MUK42_37805</name>
</gene>
<sequence length="94" mass="10361">MVKSMEFGRPWPWRLFLLLPFPGSVVGVMLTANSAGAMRWSKDEDPLQSTPPQVFHQAGIAAGLVALMMHTAVPPLASRICRQDGIVMRDQTEI</sequence>
<keyword evidence="1" id="KW-1133">Transmembrane helix</keyword>
<evidence type="ECO:0000256" key="2">
    <source>
        <dbReference type="SAM" id="SignalP"/>
    </source>
</evidence>
<keyword evidence="1" id="KW-0472">Membrane</keyword>
<keyword evidence="2" id="KW-0732">Signal</keyword>
<evidence type="ECO:0000256" key="1">
    <source>
        <dbReference type="SAM" id="Phobius"/>
    </source>
</evidence>
<dbReference type="EMBL" id="CP097510">
    <property type="protein sequence ID" value="URE34353.1"/>
    <property type="molecule type" value="Genomic_DNA"/>
</dbReference>
<name>A0A9E7HRM2_9LILI</name>
<feature type="transmembrane region" description="Helical" evidence="1">
    <location>
        <begin position="58"/>
        <end position="77"/>
    </location>
</feature>
<dbReference type="Proteomes" id="UP001055439">
    <property type="component" value="Chromosome 8"/>
</dbReference>
<keyword evidence="4" id="KW-1185">Reference proteome</keyword>